<evidence type="ECO:0000256" key="1">
    <source>
        <dbReference type="SAM" id="SignalP"/>
    </source>
</evidence>
<keyword evidence="3" id="KW-1185">Reference proteome</keyword>
<dbReference type="Proteomes" id="UP001175147">
    <property type="component" value="Unassembled WGS sequence"/>
</dbReference>
<sequence length="260" mass="29036">MLKKLFILILSMIIIISCSKNNPNDPNNGGNGDGGTITEPNKYDSLFLKFITDIDTVPTFQFIKDNGITTNNAGEQISYTRSWVESTDTTNTCYIYKAPDGESTNTGNVFGQAVPVALSKLEIYAYRGINPFKTKNDNDIESQFYFYRYKGNAFVDLDNFLVAVDTKTGLVFPYAVPEKWETVVGNNAPKGWISAELGRTGDPNGGADITFTPYKFWQYDPIGQVNEDGSVTLEQFYIDAQKKGDYKPVYNGKSPYKDVK</sequence>
<name>A0ABT8YZL0_9SPIR</name>
<proteinExistence type="predicted"/>
<evidence type="ECO:0000313" key="3">
    <source>
        <dbReference type="Proteomes" id="UP001175147"/>
    </source>
</evidence>
<dbReference type="RefSeq" id="WP_304385597.1">
    <property type="nucleotide sequence ID" value="NZ_JAUPBL010000064.1"/>
</dbReference>
<dbReference type="PROSITE" id="PS51257">
    <property type="entry name" value="PROKAR_LIPOPROTEIN"/>
    <property type="match status" value="1"/>
</dbReference>
<evidence type="ECO:0000313" key="2">
    <source>
        <dbReference type="EMBL" id="MDO7020910.1"/>
    </source>
</evidence>
<dbReference type="EMBL" id="JAUPBM010000115">
    <property type="protein sequence ID" value="MDO7020910.1"/>
    <property type="molecule type" value="Genomic_DNA"/>
</dbReference>
<reference evidence="2" key="1">
    <citation type="submission" date="2023-07" db="EMBL/GenBank/DDBJ databases">
        <title>Mucosal microbiota of week-old chicken and adult hens.</title>
        <authorList>
            <person name="Volf J."/>
            <person name="Karasova D."/>
            <person name="Crhanova M."/>
            <person name="Faldynova M."/>
            <person name="Prikrylova H."/>
            <person name="Zeman M."/>
            <person name="Babak V."/>
            <person name="Rajova J."/>
            <person name="Rychlik I."/>
        </authorList>
    </citation>
    <scope>NUCLEOTIDE SEQUENCE</scope>
    <source>
        <strain evidence="2">ET902</strain>
    </source>
</reference>
<organism evidence="2 3">
    <name type="scientific">Brachyspira innocens</name>
    <dbReference type="NCBI Taxonomy" id="13264"/>
    <lineage>
        <taxon>Bacteria</taxon>
        <taxon>Pseudomonadati</taxon>
        <taxon>Spirochaetota</taxon>
        <taxon>Spirochaetia</taxon>
        <taxon>Brachyspirales</taxon>
        <taxon>Brachyspiraceae</taxon>
        <taxon>Brachyspira</taxon>
    </lineage>
</organism>
<keyword evidence="1" id="KW-0732">Signal</keyword>
<accession>A0ABT8YZL0</accession>
<comment type="caution">
    <text evidence="2">The sequence shown here is derived from an EMBL/GenBank/DDBJ whole genome shotgun (WGS) entry which is preliminary data.</text>
</comment>
<feature type="chain" id="PRO_5046194651" evidence="1">
    <location>
        <begin position="21"/>
        <end position="260"/>
    </location>
</feature>
<protein>
    <submittedName>
        <fullName evidence="2">Uncharacterized protein</fullName>
    </submittedName>
</protein>
<gene>
    <name evidence="2" type="ORF">Q5M86_09005</name>
</gene>
<feature type="signal peptide" evidence="1">
    <location>
        <begin position="1"/>
        <end position="20"/>
    </location>
</feature>